<keyword evidence="2" id="KW-1185">Reference proteome</keyword>
<evidence type="ECO:0000313" key="1">
    <source>
        <dbReference type="EMBL" id="CAG8750783.1"/>
    </source>
</evidence>
<organism evidence="1 2">
    <name type="scientific">Racocetra persica</name>
    <dbReference type="NCBI Taxonomy" id="160502"/>
    <lineage>
        <taxon>Eukaryota</taxon>
        <taxon>Fungi</taxon>
        <taxon>Fungi incertae sedis</taxon>
        <taxon>Mucoromycota</taxon>
        <taxon>Glomeromycotina</taxon>
        <taxon>Glomeromycetes</taxon>
        <taxon>Diversisporales</taxon>
        <taxon>Gigasporaceae</taxon>
        <taxon>Racocetra</taxon>
    </lineage>
</organism>
<sequence>DEDPEGYRCKFDCIDKTVKSEVINMKFDELNQKNEVKIRIISKGSHKKKSFEYHKYDVIYDITSAYFSDNEDSKCKINKKYYNVPDNEKRVIDNHRWNESEIEIDQMFLILRNDID</sequence>
<feature type="non-terminal residue" evidence="1">
    <location>
        <position position="116"/>
    </location>
</feature>
<name>A0ACA9QLJ7_9GLOM</name>
<reference evidence="1" key="1">
    <citation type="submission" date="2021-06" db="EMBL/GenBank/DDBJ databases">
        <authorList>
            <person name="Kallberg Y."/>
            <person name="Tangrot J."/>
            <person name="Rosling A."/>
        </authorList>
    </citation>
    <scope>NUCLEOTIDE SEQUENCE</scope>
    <source>
        <strain evidence="1">MA461A</strain>
    </source>
</reference>
<dbReference type="Proteomes" id="UP000789920">
    <property type="component" value="Unassembled WGS sequence"/>
</dbReference>
<evidence type="ECO:0000313" key="2">
    <source>
        <dbReference type="Proteomes" id="UP000789920"/>
    </source>
</evidence>
<gene>
    <name evidence="1" type="ORF">RPERSI_LOCUS14163</name>
</gene>
<dbReference type="EMBL" id="CAJVQC010032306">
    <property type="protein sequence ID" value="CAG8750783.1"/>
    <property type="molecule type" value="Genomic_DNA"/>
</dbReference>
<comment type="caution">
    <text evidence="1">The sequence shown here is derived from an EMBL/GenBank/DDBJ whole genome shotgun (WGS) entry which is preliminary data.</text>
</comment>
<accession>A0ACA9QLJ7</accession>
<protein>
    <submittedName>
        <fullName evidence="1">36780_t:CDS:1</fullName>
    </submittedName>
</protein>
<feature type="non-terminal residue" evidence="1">
    <location>
        <position position="1"/>
    </location>
</feature>
<proteinExistence type="predicted"/>